<keyword evidence="2" id="KW-1185">Reference proteome</keyword>
<name>A0AA35W0B7_LACSI</name>
<protein>
    <submittedName>
        <fullName evidence="1">Uncharacterized protein</fullName>
    </submittedName>
</protein>
<evidence type="ECO:0000313" key="1">
    <source>
        <dbReference type="EMBL" id="CAI9272562.1"/>
    </source>
</evidence>
<organism evidence="1 2">
    <name type="scientific">Lactuca saligna</name>
    <name type="common">Willowleaf lettuce</name>
    <dbReference type="NCBI Taxonomy" id="75948"/>
    <lineage>
        <taxon>Eukaryota</taxon>
        <taxon>Viridiplantae</taxon>
        <taxon>Streptophyta</taxon>
        <taxon>Embryophyta</taxon>
        <taxon>Tracheophyta</taxon>
        <taxon>Spermatophyta</taxon>
        <taxon>Magnoliopsida</taxon>
        <taxon>eudicotyledons</taxon>
        <taxon>Gunneridae</taxon>
        <taxon>Pentapetalae</taxon>
        <taxon>asterids</taxon>
        <taxon>campanulids</taxon>
        <taxon>Asterales</taxon>
        <taxon>Asteraceae</taxon>
        <taxon>Cichorioideae</taxon>
        <taxon>Cichorieae</taxon>
        <taxon>Lactucinae</taxon>
        <taxon>Lactuca</taxon>
    </lineage>
</organism>
<gene>
    <name evidence="1" type="ORF">LSALG_LOCUS12776</name>
</gene>
<dbReference type="EMBL" id="OX465078">
    <property type="protein sequence ID" value="CAI9272562.1"/>
    <property type="molecule type" value="Genomic_DNA"/>
</dbReference>
<sequence length="106" mass="12358">MSRSVLFPTSETFPIKVFKKKEVHLTIANRAFQVTKIDHDEKTFQVEKAKVHDLFVSRHVDLALLEEEVLESKLLLEDMIARKEFMGLDHMVGPFFLKTLLKYASH</sequence>
<evidence type="ECO:0000313" key="2">
    <source>
        <dbReference type="Proteomes" id="UP001177003"/>
    </source>
</evidence>
<dbReference type="AlphaFoldDB" id="A0AA35W0B7"/>
<proteinExistence type="predicted"/>
<dbReference type="Proteomes" id="UP001177003">
    <property type="component" value="Chromosome 2"/>
</dbReference>
<accession>A0AA35W0B7</accession>
<reference evidence="1" key="1">
    <citation type="submission" date="2023-04" db="EMBL/GenBank/DDBJ databases">
        <authorList>
            <person name="Vijverberg K."/>
            <person name="Xiong W."/>
            <person name="Schranz E."/>
        </authorList>
    </citation>
    <scope>NUCLEOTIDE SEQUENCE</scope>
</reference>